<evidence type="ECO:0000313" key="1">
    <source>
        <dbReference type="EMBL" id="KAJ1193715.1"/>
    </source>
</evidence>
<sequence length="161" mass="17566">MVLRVSQKLEIQKGLVDGAAVYSVSVECGVASDGSITKGAVVNGVIGNGAVIDGADATLSTTNSIDADGAGLDITDVADFFAEPDSSNEEEWNFCVDWPVLESFIYGFFTWSIIDGWRLGDQKTIYRKREKNKKPVLEGVFKMCNNKHIARPFYYPSSPSQ</sequence>
<evidence type="ECO:0000313" key="2">
    <source>
        <dbReference type="Proteomes" id="UP001066276"/>
    </source>
</evidence>
<keyword evidence="2" id="KW-1185">Reference proteome</keyword>
<dbReference type="EMBL" id="JANPWB010000004">
    <property type="protein sequence ID" value="KAJ1193715.1"/>
    <property type="molecule type" value="Genomic_DNA"/>
</dbReference>
<protein>
    <submittedName>
        <fullName evidence="1">Uncharacterized protein</fullName>
    </submittedName>
</protein>
<accession>A0AAV7UX94</accession>
<proteinExistence type="predicted"/>
<name>A0AAV7UX94_PLEWA</name>
<dbReference type="AlphaFoldDB" id="A0AAV7UX94"/>
<gene>
    <name evidence="1" type="ORF">NDU88_003011</name>
</gene>
<reference evidence="1" key="1">
    <citation type="journal article" date="2022" name="bioRxiv">
        <title>Sequencing and chromosome-scale assembly of the giantPleurodeles waltlgenome.</title>
        <authorList>
            <person name="Brown T."/>
            <person name="Elewa A."/>
            <person name="Iarovenko S."/>
            <person name="Subramanian E."/>
            <person name="Araus A.J."/>
            <person name="Petzold A."/>
            <person name="Susuki M."/>
            <person name="Suzuki K.-i.T."/>
            <person name="Hayashi T."/>
            <person name="Toyoda A."/>
            <person name="Oliveira C."/>
            <person name="Osipova E."/>
            <person name="Leigh N.D."/>
            <person name="Simon A."/>
            <person name="Yun M.H."/>
        </authorList>
    </citation>
    <scope>NUCLEOTIDE SEQUENCE</scope>
    <source>
        <strain evidence="1">20211129_DDA</strain>
        <tissue evidence="1">Liver</tissue>
    </source>
</reference>
<organism evidence="1 2">
    <name type="scientific">Pleurodeles waltl</name>
    <name type="common">Iberian ribbed newt</name>
    <dbReference type="NCBI Taxonomy" id="8319"/>
    <lineage>
        <taxon>Eukaryota</taxon>
        <taxon>Metazoa</taxon>
        <taxon>Chordata</taxon>
        <taxon>Craniata</taxon>
        <taxon>Vertebrata</taxon>
        <taxon>Euteleostomi</taxon>
        <taxon>Amphibia</taxon>
        <taxon>Batrachia</taxon>
        <taxon>Caudata</taxon>
        <taxon>Salamandroidea</taxon>
        <taxon>Salamandridae</taxon>
        <taxon>Pleurodelinae</taxon>
        <taxon>Pleurodeles</taxon>
    </lineage>
</organism>
<dbReference type="Proteomes" id="UP001066276">
    <property type="component" value="Chromosome 2_2"/>
</dbReference>
<comment type="caution">
    <text evidence="1">The sequence shown here is derived from an EMBL/GenBank/DDBJ whole genome shotgun (WGS) entry which is preliminary data.</text>
</comment>